<dbReference type="AlphaFoldDB" id="A0A839S2W2"/>
<accession>A0A839S2W2</accession>
<feature type="region of interest" description="Disordered" evidence="1">
    <location>
        <begin position="1"/>
        <end position="22"/>
    </location>
</feature>
<evidence type="ECO:0000256" key="1">
    <source>
        <dbReference type="SAM" id="MobiDB-lite"/>
    </source>
</evidence>
<sequence length="156" mass="15561">MVPPPTAVTPPSRIAGVTSSPASSAVLAPMTANVLSPTASSTLMGVSNRSSHWLSANAANPPPPAVARYGHSRNAVGGTAPISTSRMIPPPRAVITPRVTTPTMSSRAARTAVSAPLSANANVPVKSSANNNGGAVAIPGILRPSAHRPAAGSRRP</sequence>
<dbReference type="Proteomes" id="UP000550714">
    <property type="component" value="Unassembled WGS sequence"/>
</dbReference>
<proteinExistence type="predicted"/>
<feature type="compositionally biased region" description="Polar residues" evidence="1">
    <location>
        <begin position="117"/>
        <end position="133"/>
    </location>
</feature>
<dbReference type="EMBL" id="JACHWU010000003">
    <property type="protein sequence ID" value="MBB3051644.1"/>
    <property type="molecule type" value="Genomic_DNA"/>
</dbReference>
<name>A0A839S2W2_9PSEU</name>
<reference evidence="2 3" key="1">
    <citation type="submission" date="2020-08" db="EMBL/GenBank/DDBJ databases">
        <title>Genomic Encyclopedia of Type Strains, Phase III (KMG-III): the genomes of soil and plant-associated and newly described type strains.</title>
        <authorList>
            <person name="Whitman W."/>
        </authorList>
    </citation>
    <scope>NUCLEOTIDE SEQUENCE [LARGE SCALE GENOMIC DNA]</scope>
    <source>
        <strain evidence="2 3">CECT 8577</strain>
    </source>
</reference>
<evidence type="ECO:0000313" key="3">
    <source>
        <dbReference type="Proteomes" id="UP000550714"/>
    </source>
</evidence>
<organism evidence="2 3">
    <name type="scientific">Prauserella isguenensis</name>
    <dbReference type="NCBI Taxonomy" id="1470180"/>
    <lineage>
        <taxon>Bacteria</taxon>
        <taxon>Bacillati</taxon>
        <taxon>Actinomycetota</taxon>
        <taxon>Actinomycetes</taxon>
        <taxon>Pseudonocardiales</taxon>
        <taxon>Pseudonocardiaceae</taxon>
        <taxon>Prauserella</taxon>
    </lineage>
</organism>
<protein>
    <submittedName>
        <fullName evidence="2">Uncharacterized protein</fullName>
    </submittedName>
</protein>
<evidence type="ECO:0000313" key="2">
    <source>
        <dbReference type="EMBL" id="MBB3051644.1"/>
    </source>
</evidence>
<feature type="compositionally biased region" description="Polar residues" evidence="1">
    <location>
        <begin position="98"/>
        <end position="108"/>
    </location>
</feature>
<feature type="region of interest" description="Disordered" evidence="1">
    <location>
        <begin position="70"/>
        <end position="156"/>
    </location>
</feature>
<comment type="caution">
    <text evidence="2">The sequence shown here is derived from an EMBL/GenBank/DDBJ whole genome shotgun (WGS) entry which is preliminary data.</text>
</comment>
<gene>
    <name evidence="2" type="ORF">FHS23_002673</name>
</gene>
<keyword evidence="3" id="KW-1185">Reference proteome</keyword>